<organism evidence="2 3">
    <name type="scientific">Salinibacillus kushneri</name>
    <dbReference type="NCBI Taxonomy" id="237682"/>
    <lineage>
        <taxon>Bacteria</taxon>
        <taxon>Bacillati</taxon>
        <taxon>Bacillota</taxon>
        <taxon>Bacilli</taxon>
        <taxon>Bacillales</taxon>
        <taxon>Bacillaceae</taxon>
        <taxon>Salinibacillus</taxon>
    </lineage>
</organism>
<evidence type="ECO:0000313" key="3">
    <source>
        <dbReference type="Proteomes" id="UP000199095"/>
    </source>
</evidence>
<dbReference type="AlphaFoldDB" id="A0A1I0GT14"/>
<name>A0A1I0GT14_9BACI</name>
<reference evidence="3" key="1">
    <citation type="submission" date="2016-10" db="EMBL/GenBank/DDBJ databases">
        <authorList>
            <person name="Varghese N."/>
            <person name="Submissions S."/>
        </authorList>
    </citation>
    <scope>NUCLEOTIDE SEQUENCE [LARGE SCALE GENOMIC DNA]</scope>
    <source>
        <strain evidence="3">CGMCC 1.3566</strain>
    </source>
</reference>
<dbReference type="InterPro" id="IPR021697">
    <property type="entry name" value="DUF3278"/>
</dbReference>
<dbReference type="Pfam" id="PF11683">
    <property type="entry name" value="DUF3278"/>
    <property type="match status" value="1"/>
</dbReference>
<proteinExistence type="predicted"/>
<dbReference type="RefSeq" id="WP_177167282.1">
    <property type="nucleotide sequence ID" value="NZ_FOHJ01000007.1"/>
</dbReference>
<dbReference type="Proteomes" id="UP000199095">
    <property type="component" value="Unassembled WGS sequence"/>
</dbReference>
<feature type="transmembrane region" description="Helical" evidence="1">
    <location>
        <begin position="55"/>
        <end position="73"/>
    </location>
</feature>
<keyword evidence="1" id="KW-0812">Transmembrane</keyword>
<evidence type="ECO:0000256" key="1">
    <source>
        <dbReference type="SAM" id="Phobius"/>
    </source>
</evidence>
<dbReference type="EMBL" id="FOHJ01000007">
    <property type="protein sequence ID" value="SET74291.1"/>
    <property type="molecule type" value="Genomic_DNA"/>
</dbReference>
<dbReference type="STRING" id="237682.SAMN05421676_107152"/>
<keyword evidence="1" id="KW-1133">Transmembrane helix</keyword>
<sequence length="165" mass="19588">MREKLLNHFIGAVDNRDEYQQHEIYKELAFSGILLWYLSMLLMFVSLILDTIHNQFSLMTLLLFIINMVYATLIMTRLRKRQLDETDCASIEEYRDKRKRIKKSSILAGIQWGLFMFFIMQYLFPYLSTGEIVVNWVQTVIWGIGGILYGTLLYQISKSKLKKHF</sequence>
<feature type="transmembrane region" description="Helical" evidence="1">
    <location>
        <begin position="28"/>
        <end position="49"/>
    </location>
</feature>
<feature type="transmembrane region" description="Helical" evidence="1">
    <location>
        <begin position="136"/>
        <end position="156"/>
    </location>
</feature>
<evidence type="ECO:0008006" key="4">
    <source>
        <dbReference type="Google" id="ProtNLM"/>
    </source>
</evidence>
<accession>A0A1I0GT14</accession>
<keyword evidence="1" id="KW-0472">Membrane</keyword>
<evidence type="ECO:0000313" key="2">
    <source>
        <dbReference type="EMBL" id="SET74291.1"/>
    </source>
</evidence>
<feature type="transmembrane region" description="Helical" evidence="1">
    <location>
        <begin position="105"/>
        <end position="124"/>
    </location>
</feature>
<keyword evidence="3" id="KW-1185">Reference proteome</keyword>
<protein>
    <recommendedName>
        <fullName evidence="4">DUF3278 domain-containing protein</fullName>
    </recommendedName>
</protein>
<gene>
    <name evidence="2" type="ORF">SAMN05421676_107152</name>
</gene>